<dbReference type="PRINTS" id="PR00039">
    <property type="entry name" value="HTHLYSR"/>
</dbReference>
<dbReference type="InterPro" id="IPR036390">
    <property type="entry name" value="WH_DNA-bd_sf"/>
</dbReference>
<dbReference type="Gene3D" id="1.10.10.10">
    <property type="entry name" value="Winged helix-like DNA-binding domain superfamily/Winged helix DNA-binding domain"/>
    <property type="match status" value="1"/>
</dbReference>
<gene>
    <name evidence="6" type="ORF">E3U44_12530</name>
</gene>
<dbReference type="InterPro" id="IPR000847">
    <property type="entry name" value="LysR_HTH_N"/>
</dbReference>
<feature type="domain" description="HTH lysR-type" evidence="5">
    <location>
        <begin position="4"/>
        <end position="61"/>
    </location>
</feature>
<evidence type="ECO:0000313" key="7">
    <source>
        <dbReference type="Proteomes" id="UP000294325"/>
    </source>
</evidence>
<dbReference type="Proteomes" id="UP000294325">
    <property type="component" value="Chromosome"/>
</dbReference>
<dbReference type="FunFam" id="1.10.10.10:FF:000001">
    <property type="entry name" value="LysR family transcriptional regulator"/>
    <property type="match status" value="1"/>
</dbReference>
<comment type="similarity">
    <text evidence="1">Belongs to the LysR transcriptional regulatory family.</text>
</comment>
<accession>A0A4P7C6J5</accession>
<dbReference type="PANTHER" id="PTHR30126">
    <property type="entry name" value="HTH-TYPE TRANSCRIPTIONAL REGULATOR"/>
    <property type="match status" value="1"/>
</dbReference>
<dbReference type="OrthoDB" id="5964649at2"/>
<dbReference type="KEGG" id="nwr:E3U44_12530"/>
<sequence length="298" mass="33131">MHRWTLQQLRLFEAVARHRSYTRAAEELHLSQPAVSIQLKRLEGSIGLPLFEQVGKKLFLTRAGEEVYAAASEVVARLKYLAGAVTDMKGMVAGPLQIAVVTSAKFFMPHFLGRFLREHPEVQPQLTVTNRARVLERLAANQDDFVVMGQIPEHLVQNAQPFMENRLVPIAHPDHPLVKESTIPLQRFSSERFLMREAGSGTRAITERLFTEHGLLVKPYMELGSSEAIKQGVMAGLGVSVLSTSSLALELETGRIIVLPVQGFPIHCMWHAVHLEGKRLGLTASAFLDFLVGEGRSQ</sequence>
<evidence type="ECO:0000256" key="3">
    <source>
        <dbReference type="ARBA" id="ARBA00023125"/>
    </source>
</evidence>
<dbReference type="InterPro" id="IPR005119">
    <property type="entry name" value="LysR_subst-bd"/>
</dbReference>
<dbReference type="EMBL" id="CP038033">
    <property type="protein sequence ID" value="QBQ56562.1"/>
    <property type="molecule type" value="Genomic_DNA"/>
</dbReference>
<dbReference type="SUPFAM" id="SSF53850">
    <property type="entry name" value="Periplasmic binding protein-like II"/>
    <property type="match status" value="1"/>
</dbReference>
<dbReference type="Gene3D" id="3.40.190.290">
    <property type="match status" value="1"/>
</dbReference>
<dbReference type="InterPro" id="IPR036388">
    <property type="entry name" value="WH-like_DNA-bd_sf"/>
</dbReference>
<dbReference type="AlphaFoldDB" id="A0A4P7C6J5"/>
<evidence type="ECO:0000256" key="1">
    <source>
        <dbReference type="ARBA" id="ARBA00009437"/>
    </source>
</evidence>
<protein>
    <submittedName>
        <fullName evidence="6">LysR family transcriptional regulator</fullName>
    </submittedName>
</protein>
<evidence type="ECO:0000256" key="2">
    <source>
        <dbReference type="ARBA" id="ARBA00023015"/>
    </source>
</evidence>
<keyword evidence="3" id="KW-0238">DNA-binding</keyword>
<dbReference type="PANTHER" id="PTHR30126:SF5">
    <property type="entry name" value="HTH-TYPE TRANSCRIPTIONAL ACTIVATOR CMPR"/>
    <property type="match status" value="1"/>
</dbReference>
<dbReference type="PROSITE" id="PS50931">
    <property type="entry name" value="HTH_LYSR"/>
    <property type="match status" value="1"/>
</dbReference>
<organism evidence="6 7">
    <name type="scientific">Nitrosococcus wardiae</name>
    <dbReference type="NCBI Taxonomy" id="1814290"/>
    <lineage>
        <taxon>Bacteria</taxon>
        <taxon>Pseudomonadati</taxon>
        <taxon>Pseudomonadota</taxon>
        <taxon>Gammaproteobacteria</taxon>
        <taxon>Chromatiales</taxon>
        <taxon>Chromatiaceae</taxon>
        <taxon>Nitrosococcus</taxon>
    </lineage>
</organism>
<evidence type="ECO:0000259" key="5">
    <source>
        <dbReference type="PROSITE" id="PS50931"/>
    </source>
</evidence>
<dbReference type="GO" id="GO:0000976">
    <property type="term" value="F:transcription cis-regulatory region binding"/>
    <property type="evidence" value="ECO:0007669"/>
    <property type="project" value="TreeGrafter"/>
</dbReference>
<evidence type="ECO:0000313" key="6">
    <source>
        <dbReference type="EMBL" id="QBQ56562.1"/>
    </source>
</evidence>
<proteinExistence type="inferred from homology"/>
<dbReference type="CDD" id="cd08419">
    <property type="entry name" value="PBP2_CbbR_RubisCO_like"/>
    <property type="match status" value="1"/>
</dbReference>
<evidence type="ECO:0000256" key="4">
    <source>
        <dbReference type="ARBA" id="ARBA00023163"/>
    </source>
</evidence>
<dbReference type="GO" id="GO:0003700">
    <property type="term" value="F:DNA-binding transcription factor activity"/>
    <property type="evidence" value="ECO:0007669"/>
    <property type="project" value="InterPro"/>
</dbReference>
<dbReference type="Pfam" id="PF00126">
    <property type="entry name" value="HTH_1"/>
    <property type="match status" value="1"/>
</dbReference>
<keyword evidence="4" id="KW-0804">Transcription</keyword>
<name>A0A4P7C6J5_9GAMM</name>
<dbReference type="Pfam" id="PF03466">
    <property type="entry name" value="LysR_substrate"/>
    <property type="match status" value="1"/>
</dbReference>
<dbReference type="SUPFAM" id="SSF46785">
    <property type="entry name" value="Winged helix' DNA-binding domain"/>
    <property type="match status" value="1"/>
</dbReference>
<reference evidence="6 7" key="1">
    <citation type="submission" date="2019-03" db="EMBL/GenBank/DDBJ databases">
        <title>The genome sequence of Nitrosococcus wardiae strain D1FHST reveals the archetypal metabolic capacity of ammonia-oxidizing Gammaproteobacteria.</title>
        <authorList>
            <person name="Wang L."/>
            <person name="Lim C.K."/>
            <person name="Hanson T.E."/>
            <person name="Dang H."/>
            <person name="Klotz M.G."/>
        </authorList>
    </citation>
    <scope>NUCLEOTIDE SEQUENCE [LARGE SCALE GENOMIC DNA]</scope>
    <source>
        <strain evidence="6 7">D1FHS</strain>
    </source>
</reference>
<keyword evidence="7" id="KW-1185">Reference proteome</keyword>
<keyword evidence="2" id="KW-0805">Transcription regulation</keyword>